<dbReference type="Proteomes" id="UP001338137">
    <property type="component" value="Unassembled WGS sequence"/>
</dbReference>
<proteinExistence type="predicted"/>
<gene>
    <name evidence="2" type="ORF">P4I72_37000</name>
</gene>
<reference evidence="2 3" key="1">
    <citation type="submission" date="2023-03" db="EMBL/GenBank/DDBJ databases">
        <title>Bacillus Genome Sequencing.</title>
        <authorList>
            <person name="Dunlap C."/>
        </authorList>
    </citation>
    <scope>NUCLEOTIDE SEQUENCE [LARGE SCALE GENOMIC DNA]</scope>
    <source>
        <strain evidence="2 3">BD-533</strain>
    </source>
</reference>
<organism evidence="2 3">
    <name type="scientific">Paenibacillus alba</name>
    <dbReference type="NCBI Taxonomy" id="1197127"/>
    <lineage>
        <taxon>Bacteria</taxon>
        <taxon>Bacillati</taxon>
        <taxon>Bacillota</taxon>
        <taxon>Bacilli</taxon>
        <taxon>Bacillales</taxon>
        <taxon>Paenibacillaceae</taxon>
        <taxon>Paenibacillus</taxon>
    </lineage>
</organism>
<feature type="region of interest" description="Disordered" evidence="1">
    <location>
        <begin position="1"/>
        <end position="26"/>
    </location>
</feature>
<dbReference type="EMBL" id="JARLKY010000160">
    <property type="protein sequence ID" value="MEC0232705.1"/>
    <property type="molecule type" value="Genomic_DNA"/>
</dbReference>
<evidence type="ECO:0000313" key="2">
    <source>
        <dbReference type="EMBL" id="MEC0232705.1"/>
    </source>
</evidence>
<evidence type="ECO:0000313" key="3">
    <source>
        <dbReference type="Proteomes" id="UP001338137"/>
    </source>
</evidence>
<accession>A0ABU6GG75</accession>
<protein>
    <submittedName>
        <fullName evidence="2">LamB/YcsF family protein</fullName>
    </submittedName>
</protein>
<dbReference type="InterPro" id="IPR011330">
    <property type="entry name" value="Glyco_hydro/deAcase_b/a-brl"/>
</dbReference>
<dbReference type="PANTHER" id="PTHR30292:SF0">
    <property type="entry name" value="5-OXOPROLINASE SUBUNIT A"/>
    <property type="match status" value="1"/>
</dbReference>
<dbReference type="SUPFAM" id="SSF88713">
    <property type="entry name" value="Glycoside hydrolase/deacetylase"/>
    <property type="match status" value="1"/>
</dbReference>
<dbReference type="Pfam" id="PF03746">
    <property type="entry name" value="LamB_YcsF"/>
    <property type="match status" value="1"/>
</dbReference>
<dbReference type="RefSeq" id="WP_326076924.1">
    <property type="nucleotide sequence ID" value="NZ_JARLKY010000160.1"/>
</dbReference>
<keyword evidence="3" id="KW-1185">Reference proteome</keyword>
<dbReference type="InterPro" id="IPR005501">
    <property type="entry name" value="LamB/YcsF/PxpA-like"/>
</dbReference>
<comment type="caution">
    <text evidence="2">The sequence shown here is derived from an EMBL/GenBank/DDBJ whole genome shotgun (WGS) entry which is preliminary data.</text>
</comment>
<feature type="non-terminal residue" evidence="2">
    <location>
        <position position="1"/>
    </location>
</feature>
<evidence type="ECO:0000256" key="1">
    <source>
        <dbReference type="SAM" id="MobiDB-lite"/>
    </source>
</evidence>
<dbReference type="PANTHER" id="PTHR30292">
    <property type="entry name" value="UNCHARACTERIZED PROTEIN YBGL-RELATED"/>
    <property type="match status" value="1"/>
</dbReference>
<name>A0ABU6GG75_9BACL</name>
<dbReference type="Gene3D" id="3.20.20.370">
    <property type="entry name" value="Glycoside hydrolase/deacetylase"/>
    <property type="match status" value="1"/>
</dbReference>
<sequence>GLRTASEAFADRSYQRDGSLTPRDQPGALLASAADAAAQVIRLVREGKVLSPEGEDLSLRADTICLHGDGAHAVEFARDIRALLDSSGIAVMALG</sequence>